<dbReference type="PROSITE" id="PS51375">
    <property type="entry name" value="PPR"/>
    <property type="match status" value="5"/>
</dbReference>
<organism evidence="4">
    <name type="scientific">Selaginella moellendorffii</name>
    <name type="common">Spikemoss</name>
    <dbReference type="NCBI Taxonomy" id="88036"/>
    <lineage>
        <taxon>Eukaryota</taxon>
        <taxon>Viridiplantae</taxon>
        <taxon>Streptophyta</taxon>
        <taxon>Embryophyta</taxon>
        <taxon>Tracheophyta</taxon>
        <taxon>Lycopodiopsida</taxon>
        <taxon>Selaginellales</taxon>
        <taxon>Selaginellaceae</taxon>
        <taxon>Selaginella</taxon>
    </lineage>
</organism>
<dbReference type="NCBIfam" id="TIGR00756">
    <property type="entry name" value="PPR"/>
    <property type="match status" value="5"/>
</dbReference>
<reference evidence="3 4" key="1">
    <citation type="journal article" date="2011" name="Science">
        <title>The Selaginella genome identifies genetic changes associated with the evolution of vascular plants.</title>
        <authorList>
            <person name="Banks J.A."/>
            <person name="Nishiyama T."/>
            <person name="Hasebe M."/>
            <person name="Bowman J.L."/>
            <person name="Gribskov M."/>
            <person name="dePamphilis C."/>
            <person name="Albert V.A."/>
            <person name="Aono N."/>
            <person name="Aoyama T."/>
            <person name="Ambrose B.A."/>
            <person name="Ashton N.W."/>
            <person name="Axtell M.J."/>
            <person name="Barker E."/>
            <person name="Barker M.S."/>
            <person name="Bennetzen J.L."/>
            <person name="Bonawitz N.D."/>
            <person name="Chapple C."/>
            <person name="Cheng C."/>
            <person name="Correa L.G."/>
            <person name="Dacre M."/>
            <person name="DeBarry J."/>
            <person name="Dreyer I."/>
            <person name="Elias M."/>
            <person name="Engstrom E.M."/>
            <person name="Estelle M."/>
            <person name="Feng L."/>
            <person name="Finet C."/>
            <person name="Floyd S.K."/>
            <person name="Frommer W.B."/>
            <person name="Fujita T."/>
            <person name="Gramzow L."/>
            <person name="Gutensohn M."/>
            <person name="Harholt J."/>
            <person name="Hattori M."/>
            <person name="Heyl A."/>
            <person name="Hirai T."/>
            <person name="Hiwatashi Y."/>
            <person name="Ishikawa M."/>
            <person name="Iwata M."/>
            <person name="Karol K.G."/>
            <person name="Koehler B."/>
            <person name="Kolukisaoglu U."/>
            <person name="Kubo M."/>
            <person name="Kurata T."/>
            <person name="Lalonde S."/>
            <person name="Li K."/>
            <person name="Li Y."/>
            <person name="Litt A."/>
            <person name="Lyons E."/>
            <person name="Manning G."/>
            <person name="Maruyama T."/>
            <person name="Michael T.P."/>
            <person name="Mikami K."/>
            <person name="Miyazaki S."/>
            <person name="Morinaga S."/>
            <person name="Murata T."/>
            <person name="Mueller-Roeber B."/>
            <person name="Nelson D.R."/>
            <person name="Obara M."/>
            <person name="Oguri Y."/>
            <person name="Olmstead R.G."/>
            <person name="Onodera N."/>
            <person name="Petersen B.L."/>
            <person name="Pils B."/>
            <person name="Prigge M."/>
            <person name="Rensing S.A."/>
            <person name="Riano-Pachon D.M."/>
            <person name="Roberts A.W."/>
            <person name="Sato Y."/>
            <person name="Scheller H.V."/>
            <person name="Schulz B."/>
            <person name="Schulz C."/>
            <person name="Shakirov E.V."/>
            <person name="Shibagaki N."/>
            <person name="Shinohara N."/>
            <person name="Shippen D.E."/>
            <person name="Soerensen I."/>
            <person name="Sotooka R."/>
            <person name="Sugimoto N."/>
            <person name="Sugita M."/>
            <person name="Sumikawa N."/>
            <person name="Tanurdzic M."/>
            <person name="Theissen G."/>
            <person name="Ulvskov P."/>
            <person name="Wakazuki S."/>
            <person name="Weng J.K."/>
            <person name="Willats W.W."/>
            <person name="Wipf D."/>
            <person name="Wolf P.G."/>
            <person name="Yang L."/>
            <person name="Zimmer A.D."/>
            <person name="Zhu Q."/>
            <person name="Mitros T."/>
            <person name="Hellsten U."/>
            <person name="Loque D."/>
            <person name="Otillar R."/>
            <person name="Salamov A."/>
            <person name="Schmutz J."/>
            <person name="Shapiro H."/>
            <person name="Lindquist E."/>
            <person name="Lucas S."/>
            <person name="Rokhsar D."/>
            <person name="Grigoriev I.V."/>
        </authorList>
    </citation>
    <scope>NUCLEOTIDE SEQUENCE [LARGE SCALE GENOMIC DNA]</scope>
</reference>
<keyword evidence="4" id="KW-1185">Reference proteome</keyword>
<evidence type="ECO:0000256" key="2">
    <source>
        <dbReference type="PROSITE-ProRule" id="PRU00708"/>
    </source>
</evidence>
<dbReference type="EMBL" id="GL377600">
    <property type="protein sequence ID" value="EFJ21214.1"/>
    <property type="molecule type" value="Genomic_DNA"/>
</dbReference>
<dbReference type="Gramene" id="EFJ21214">
    <property type="protein sequence ID" value="EFJ21214"/>
    <property type="gene ID" value="SELMODRAFT_107453"/>
</dbReference>
<dbReference type="PANTHER" id="PTHR47928">
    <property type="entry name" value="REPEAT-CONTAINING PROTEIN, PUTATIVE-RELATED"/>
    <property type="match status" value="1"/>
</dbReference>
<dbReference type="Pfam" id="PF13041">
    <property type="entry name" value="PPR_2"/>
    <property type="match status" value="2"/>
</dbReference>
<dbReference type="InterPro" id="IPR011990">
    <property type="entry name" value="TPR-like_helical_dom_sf"/>
</dbReference>
<feature type="repeat" description="PPR" evidence="2">
    <location>
        <begin position="329"/>
        <end position="363"/>
    </location>
</feature>
<dbReference type="InterPro" id="IPR050421">
    <property type="entry name" value="PPR"/>
</dbReference>
<dbReference type="HOGENOM" id="CLU_002706_0_1_1"/>
<proteinExistence type="predicted"/>
<evidence type="ECO:0000313" key="4">
    <source>
        <dbReference type="Proteomes" id="UP000001514"/>
    </source>
</evidence>
<dbReference type="Pfam" id="PF01535">
    <property type="entry name" value="PPR"/>
    <property type="match status" value="4"/>
</dbReference>
<dbReference type="FunFam" id="1.25.40.10:FF:000196">
    <property type="entry name" value="Pentatricopeptide repeat-containing protein At4g14850"/>
    <property type="match status" value="1"/>
</dbReference>
<dbReference type="eggNOG" id="KOG4197">
    <property type="taxonomic scope" value="Eukaryota"/>
</dbReference>
<dbReference type="PANTHER" id="PTHR47928:SF190">
    <property type="entry name" value="PENTACOTRIPEPTIDE-REPEAT REGION OF PRORP DOMAIN-CONTAINING PROTEIN"/>
    <property type="match status" value="1"/>
</dbReference>
<keyword evidence="1" id="KW-0677">Repeat</keyword>
<dbReference type="STRING" id="88036.D8S369"/>
<gene>
    <name evidence="3" type="ORF">SELMODRAFT_107453</name>
</gene>
<accession>D8S369</accession>
<feature type="repeat" description="PPR" evidence="2">
    <location>
        <begin position="364"/>
        <end position="394"/>
    </location>
</feature>
<dbReference type="InterPro" id="IPR002885">
    <property type="entry name" value="PPR_rpt"/>
</dbReference>
<sequence>MLAAFARSGDLDSAKQMFDAMPEPGVPAWNSMIAAHFHSGDSIAALRFFQRMMAEGIRPNPRSFVAALDACSRLEEGDFIHELAIAVGLASDAIVGFSLVGFYRRCHRLDLARKLFDEMPGRDVIAWNAMISANAQSGRSDQALELLLLMDLDGVHPNSVTFLSALEACTNLSDASRGSKLHTEGMLGSGIENSRKVSNALINMYGKCRELGRAKAVFDGMSDRDTVSWTTMLASFAENGDLEQASRAFDRIPERQCVAFNSMLAAFVGILDACACCGALTEGRSIHQEAVLRGFQDDVTIGSALVNMYGKCGQVGPGREVFDGMPWRNSITWNAMLTAYAQNGHSAEALELFPVMILDGAEPSEVTFITLLSACAQAGLLQDGLRVFALMERDFGVARGAGNAVCLVDLLGRAGRLEAAEEMFAWVPVEERDTAWTALWGSCKIHGDGGRGVRAAESVLALDPVASTPYSLLTEALVMPHLEIY</sequence>
<feature type="repeat" description="PPR" evidence="2">
    <location>
        <begin position="25"/>
        <end position="59"/>
    </location>
</feature>
<evidence type="ECO:0000256" key="1">
    <source>
        <dbReference type="ARBA" id="ARBA00022737"/>
    </source>
</evidence>
<name>D8S369_SELML</name>
<protein>
    <recommendedName>
        <fullName evidence="5">Pentacotripeptide-repeat region of PRORP domain-containing protein</fullName>
    </recommendedName>
</protein>
<evidence type="ECO:0000313" key="3">
    <source>
        <dbReference type="EMBL" id="EFJ21214.1"/>
    </source>
</evidence>
<dbReference type="InParanoid" id="D8S369"/>
<dbReference type="GO" id="GO:0048731">
    <property type="term" value="P:system development"/>
    <property type="evidence" value="ECO:0007669"/>
    <property type="project" value="UniProtKB-ARBA"/>
</dbReference>
<feature type="repeat" description="PPR" evidence="2">
    <location>
        <begin position="123"/>
        <end position="157"/>
    </location>
</feature>
<dbReference type="OMA" id="FIHELAI"/>
<dbReference type="KEGG" id="smo:SELMODRAFT_107453"/>
<dbReference type="Gene3D" id="1.25.40.10">
    <property type="entry name" value="Tetratricopeptide repeat domain"/>
    <property type="match status" value="4"/>
</dbReference>
<dbReference type="FunFam" id="1.25.40.10:FF:000158">
    <property type="entry name" value="pentatricopeptide repeat-containing protein At2g33680"/>
    <property type="match status" value="1"/>
</dbReference>
<dbReference type="AlphaFoldDB" id="D8S369"/>
<dbReference type="Proteomes" id="UP000001514">
    <property type="component" value="Unassembled WGS sequence"/>
</dbReference>
<evidence type="ECO:0008006" key="5">
    <source>
        <dbReference type="Google" id="ProtNLM"/>
    </source>
</evidence>
<feature type="repeat" description="PPR" evidence="2">
    <location>
        <begin position="225"/>
        <end position="259"/>
    </location>
</feature>